<dbReference type="InParanoid" id="A0A059AP65"/>
<organism evidence="1">
    <name type="scientific">Eucalyptus grandis</name>
    <name type="common">Flooded gum</name>
    <dbReference type="NCBI Taxonomy" id="71139"/>
    <lineage>
        <taxon>Eukaryota</taxon>
        <taxon>Viridiplantae</taxon>
        <taxon>Streptophyta</taxon>
        <taxon>Embryophyta</taxon>
        <taxon>Tracheophyta</taxon>
        <taxon>Spermatophyta</taxon>
        <taxon>Magnoliopsida</taxon>
        <taxon>eudicotyledons</taxon>
        <taxon>Gunneridae</taxon>
        <taxon>Pentapetalae</taxon>
        <taxon>rosids</taxon>
        <taxon>malvids</taxon>
        <taxon>Myrtales</taxon>
        <taxon>Myrtaceae</taxon>
        <taxon>Myrtoideae</taxon>
        <taxon>Eucalypteae</taxon>
        <taxon>Eucalyptus</taxon>
    </lineage>
</organism>
<dbReference type="EMBL" id="KK198761">
    <property type="protein sequence ID" value="KCW55215.1"/>
    <property type="molecule type" value="Genomic_DNA"/>
</dbReference>
<dbReference type="Gramene" id="KCW55215">
    <property type="protein sequence ID" value="KCW55215"/>
    <property type="gene ID" value="EUGRSUZ_I01151"/>
</dbReference>
<gene>
    <name evidence="1" type="ORF">EUGRSUZ_I01151</name>
</gene>
<accession>A0A059AP65</accession>
<protein>
    <submittedName>
        <fullName evidence="1">Uncharacterized protein</fullName>
    </submittedName>
</protein>
<dbReference type="AlphaFoldDB" id="A0A059AP65"/>
<reference evidence="1" key="1">
    <citation type="submission" date="2013-07" db="EMBL/GenBank/DDBJ databases">
        <title>The genome of Eucalyptus grandis.</title>
        <authorList>
            <person name="Schmutz J."/>
            <person name="Hayes R."/>
            <person name="Myburg A."/>
            <person name="Tuskan G."/>
            <person name="Grattapaglia D."/>
            <person name="Rokhsar D.S."/>
        </authorList>
    </citation>
    <scope>NUCLEOTIDE SEQUENCE</scope>
    <source>
        <tissue evidence="1">Leaf extractions</tissue>
    </source>
</reference>
<evidence type="ECO:0000313" key="1">
    <source>
        <dbReference type="EMBL" id="KCW55215.1"/>
    </source>
</evidence>
<proteinExistence type="predicted"/>
<name>A0A059AP65_EUCGR</name>
<sequence length="66" mass="7723">MDNGVLYRQPSDHYPCVEDIHRRKMLVKEDAQILLKARETGKSASKMLVTTESYLIRQDCELNLRD</sequence>